<dbReference type="SMART" id="SM00100">
    <property type="entry name" value="cNMP"/>
    <property type="match status" value="1"/>
</dbReference>
<protein>
    <submittedName>
        <fullName evidence="6">Crp/Fnr family transcriptional regulator</fullName>
    </submittedName>
</protein>
<keyword evidence="3" id="KW-0804">Transcription</keyword>
<dbReference type="SMART" id="SM00419">
    <property type="entry name" value="HTH_CRP"/>
    <property type="match status" value="1"/>
</dbReference>
<dbReference type="PROSITE" id="PS50042">
    <property type="entry name" value="CNMP_BINDING_3"/>
    <property type="match status" value="1"/>
</dbReference>
<dbReference type="Proteomes" id="UP000763641">
    <property type="component" value="Unassembled WGS sequence"/>
</dbReference>
<dbReference type="RefSeq" id="WP_204200191.1">
    <property type="nucleotide sequence ID" value="NZ_JAFEMC010000006.1"/>
</dbReference>
<comment type="caution">
    <text evidence="6">The sequence shown here is derived from an EMBL/GenBank/DDBJ whole genome shotgun (WGS) entry which is preliminary data.</text>
</comment>
<dbReference type="InterPro" id="IPR050397">
    <property type="entry name" value="Env_Response_Regulators"/>
</dbReference>
<proteinExistence type="predicted"/>
<dbReference type="Gene3D" id="2.60.120.10">
    <property type="entry name" value="Jelly Rolls"/>
    <property type="match status" value="1"/>
</dbReference>
<dbReference type="InterPro" id="IPR012318">
    <property type="entry name" value="HTH_CRP"/>
</dbReference>
<dbReference type="Pfam" id="PF13545">
    <property type="entry name" value="HTH_Crp_2"/>
    <property type="match status" value="1"/>
</dbReference>
<keyword evidence="1" id="KW-0805">Transcription regulation</keyword>
<keyword evidence="7" id="KW-1185">Reference proteome</keyword>
<name>A0ABS2DAX8_9SPHN</name>
<evidence type="ECO:0000259" key="4">
    <source>
        <dbReference type="PROSITE" id="PS50042"/>
    </source>
</evidence>
<evidence type="ECO:0000259" key="5">
    <source>
        <dbReference type="PROSITE" id="PS51063"/>
    </source>
</evidence>
<evidence type="ECO:0000313" key="7">
    <source>
        <dbReference type="Proteomes" id="UP000763641"/>
    </source>
</evidence>
<dbReference type="InterPro" id="IPR000595">
    <property type="entry name" value="cNMP-bd_dom"/>
</dbReference>
<dbReference type="Pfam" id="PF00027">
    <property type="entry name" value="cNMP_binding"/>
    <property type="match status" value="1"/>
</dbReference>
<accession>A0ABS2DAX8</accession>
<dbReference type="Gene3D" id="1.10.10.10">
    <property type="entry name" value="Winged helix-like DNA-binding domain superfamily/Winged helix DNA-binding domain"/>
    <property type="match status" value="1"/>
</dbReference>
<dbReference type="PROSITE" id="PS51063">
    <property type="entry name" value="HTH_CRP_2"/>
    <property type="match status" value="1"/>
</dbReference>
<dbReference type="SUPFAM" id="SSF51206">
    <property type="entry name" value="cAMP-binding domain-like"/>
    <property type="match status" value="1"/>
</dbReference>
<feature type="domain" description="HTH crp-type" evidence="5">
    <location>
        <begin position="146"/>
        <end position="220"/>
    </location>
</feature>
<evidence type="ECO:0000256" key="2">
    <source>
        <dbReference type="ARBA" id="ARBA00023125"/>
    </source>
</evidence>
<evidence type="ECO:0000256" key="1">
    <source>
        <dbReference type="ARBA" id="ARBA00023015"/>
    </source>
</evidence>
<dbReference type="PANTHER" id="PTHR24567">
    <property type="entry name" value="CRP FAMILY TRANSCRIPTIONAL REGULATORY PROTEIN"/>
    <property type="match status" value="1"/>
</dbReference>
<evidence type="ECO:0000256" key="3">
    <source>
        <dbReference type="ARBA" id="ARBA00023163"/>
    </source>
</evidence>
<dbReference type="PANTHER" id="PTHR24567:SF26">
    <property type="entry name" value="REGULATORY PROTEIN YEIL"/>
    <property type="match status" value="1"/>
</dbReference>
<organism evidence="6 7">
    <name type="scientific">Sphingomonas longa</name>
    <dbReference type="NCBI Taxonomy" id="2778730"/>
    <lineage>
        <taxon>Bacteria</taxon>
        <taxon>Pseudomonadati</taxon>
        <taxon>Pseudomonadota</taxon>
        <taxon>Alphaproteobacteria</taxon>
        <taxon>Sphingomonadales</taxon>
        <taxon>Sphingomonadaceae</taxon>
        <taxon>Sphingomonas</taxon>
    </lineage>
</organism>
<dbReference type="InterPro" id="IPR036388">
    <property type="entry name" value="WH-like_DNA-bd_sf"/>
</dbReference>
<reference evidence="6 7" key="1">
    <citation type="submission" date="2020-12" db="EMBL/GenBank/DDBJ databases">
        <title>Sphingomonas sp.</title>
        <authorList>
            <person name="Kim M.K."/>
        </authorList>
    </citation>
    <scope>NUCLEOTIDE SEQUENCE [LARGE SCALE GENOMIC DNA]</scope>
    <source>
        <strain evidence="6 7">BT552</strain>
    </source>
</reference>
<dbReference type="InterPro" id="IPR018490">
    <property type="entry name" value="cNMP-bd_dom_sf"/>
</dbReference>
<feature type="domain" description="Cyclic nucleotide-binding" evidence="4">
    <location>
        <begin position="24"/>
        <end position="115"/>
    </location>
</feature>
<dbReference type="CDD" id="cd00092">
    <property type="entry name" value="HTH_CRP"/>
    <property type="match status" value="1"/>
</dbReference>
<dbReference type="CDD" id="cd00038">
    <property type="entry name" value="CAP_ED"/>
    <property type="match status" value="1"/>
</dbReference>
<keyword evidence="2" id="KW-0238">DNA-binding</keyword>
<evidence type="ECO:0000313" key="6">
    <source>
        <dbReference type="EMBL" id="MBM6578096.1"/>
    </source>
</evidence>
<dbReference type="SUPFAM" id="SSF46785">
    <property type="entry name" value="Winged helix' DNA-binding domain"/>
    <property type="match status" value="1"/>
</dbReference>
<dbReference type="EMBL" id="JAFEMC010000006">
    <property type="protein sequence ID" value="MBM6578096.1"/>
    <property type="molecule type" value="Genomic_DNA"/>
</dbReference>
<dbReference type="InterPro" id="IPR014710">
    <property type="entry name" value="RmlC-like_jellyroll"/>
</dbReference>
<dbReference type="InterPro" id="IPR036390">
    <property type="entry name" value="WH_DNA-bd_sf"/>
</dbReference>
<gene>
    <name evidence="6" type="ORF">ILT43_17070</name>
</gene>
<sequence length="244" mass="27142">MPHSCFADRLGDLITLTPVERAALSALEDRERRLRRGAILISENDRLSELYILKQGMMMSYVLLHDGRRQILRFLYPGDMMAMSALAFGTSPETMMALTEVVVGSFDRVVLAKLLADHPRMASAIMALDQIKRVSLTDRLAAIGRTSAKARVAALLLDIRNRLRRGDPAIADSFHPGITQEEIGDATGLTAVHVNRMLRQLEEEGLIARDGGRYTLLNEQRLVRAASYVDRYAQANLGWLPAAE</sequence>